<sequence length="311" mass="35315">MPMTAPSHQTSEKVDYLQGNFTSFQNVKPVPLGISSDAAPNNMQIHKLQQLQMQMEIMQQEIQNVAQQIQTQPQNQIPESHPAFPAIPANIQQIQMAQSQGHNSIHQSIARSIQTCIPTSVYNHVNVMHPTNYLAVAPPLNFRPSSLSGRFDPLDLIVNPIELSFLPKEIWLVQNVPLRIVLQTFFKARSTKNLRFEHKLWNALSLTKNYPELVSIVGIYWVSHDVIKVHRDLFGSLINVTKPSAALFNNQGSFITHGFIEISKQEALSFGVCSEWVEDVDEYCIRLFRHSSGLLKATSTRSDIYTCRWNK</sequence>
<evidence type="ECO:0000313" key="4">
    <source>
        <dbReference type="Proteomes" id="UP000179807"/>
    </source>
</evidence>
<evidence type="ECO:0000256" key="1">
    <source>
        <dbReference type="SAM" id="Coils"/>
    </source>
</evidence>
<dbReference type="GeneID" id="94848817"/>
<feature type="domain" description="Initiator binding" evidence="2">
    <location>
        <begin position="181"/>
        <end position="265"/>
    </location>
</feature>
<name>A0A1J4L2A2_9EUKA</name>
<dbReference type="InterPro" id="IPR018845">
    <property type="entry name" value="Initiator-bd"/>
</dbReference>
<dbReference type="Proteomes" id="UP000179807">
    <property type="component" value="Unassembled WGS sequence"/>
</dbReference>
<reference evidence="3" key="1">
    <citation type="submission" date="2016-10" db="EMBL/GenBank/DDBJ databases">
        <authorList>
            <person name="Benchimol M."/>
            <person name="Almeida L.G."/>
            <person name="Vasconcelos A.T."/>
            <person name="Perreira-Neves A."/>
            <person name="Rosa I.A."/>
            <person name="Tasca T."/>
            <person name="Bogo M.R."/>
            <person name="de Souza W."/>
        </authorList>
    </citation>
    <scope>NUCLEOTIDE SEQUENCE [LARGE SCALE GENOMIC DNA]</scope>
    <source>
        <strain evidence="3">K</strain>
    </source>
</reference>
<protein>
    <recommendedName>
        <fullName evidence="2">Initiator binding domain-containing protein</fullName>
    </recommendedName>
</protein>
<dbReference type="RefSeq" id="XP_068369220.1">
    <property type="nucleotide sequence ID" value="XM_068514113.1"/>
</dbReference>
<keyword evidence="1" id="KW-0175">Coiled coil</keyword>
<dbReference type="AlphaFoldDB" id="A0A1J4L2A2"/>
<gene>
    <name evidence="3" type="ORF">TRFO_42066</name>
</gene>
<dbReference type="Pfam" id="PF10416">
    <property type="entry name" value="IBD"/>
    <property type="match status" value="1"/>
</dbReference>
<comment type="caution">
    <text evidence="3">The sequence shown here is derived from an EMBL/GenBank/DDBJ whole genome shotgun (WGS) entry which is preliminary data.</text>
</comment>
<proteinExistence type="predicted"/>
<keyword evidence="4" id="KW-1185">Reference proteome</keyword>
<feature type="coiled-coil region" evidence="1">
    <location>
        <begin position="41"/>
        <end position="68"/>
    </location>
</feature>
<dbReference type="VEuPathDB" id="TrichDB:TRFO_42066"/>
<organism evidence="3 4">
    <name type="scientific">Tritrichomonas foetus</name>
    <dbReference type="NCBI Taxonomy" id="1144522"/>
    <lineage>
        <taxon>Eukaryota</taxon>
        <taxon>Metamonada</taxon>
        <taxon>Parabasalia</taxon>
        <taxon>Tritrichomonadida</taxon>
        <taxon>Tritrichomonadidae</taxon>
        <taxon>Tritrichomonas</taxon>
    </lineage>
</organism>
<dbReference type="InterPro" id="IPR036388">
    <property type="entry name" value="WH-like_DNA-bd_sf"/>
</dbReference>
<evidence type="ECO:0000313" key="3">
    <source>
        <dbReference type="EMBL" id="OHT16084.1"/>
    </source>
</evidence>
<dbReference type="Gene3D" id="1.10.10.10">
    <property type="entry name" value="Winged helix-like DNA-binding domain superfamily/Winged helix DNA-binding domain"/>
    <property type="match status" value="1"/>
</dbReference>
<evidence type="ECO:0000259" key="2">
    <source>
        <dbReference type="Pfam" id="PF10416"/>
    </source>
</evidence>
<accession>A0A1J4L2A2</accession>
<dbReference type="EMBL" id="MLAK01000149">
    <property type="protein sequence ID" value="OHT16084.1"/>
    <property type="molecule type" value="Genomic_DNA"/>
</dbReference>